<evidence type="ECO:0000313" key="2">
    <source>
        <dbReference type="Proteomes" id="UP001165960"/>
    </source>
</evidence>
<sequence length="342" mass="38724">MDTKPEAGKLSRESSLHTAYRKVCAVGSKSQTAPRPTNRRVPRVSIMDFGGDFFVEVTSETDRILSNRFFGSLIMDINGRSNMQSPLPKRLSRQVLDILIREERVKQLTSGDDDTHRAIKSPSCPNMNESKWRYSMNDAPAAALPKPLPELLRDLPYQVPETSYTKEYSGNWSCGPCVENPQQLMRKASKFSTLDNWIPDLTKSAGTFPLQLYSGHDSSHPAIRRHRSEVSTLVSREWGREATKTPSMLESLLMSHDPILDKGVFHQEPESMDGSMESPILNNEWRAAHFDSDINATLVNAVSPDLTKIPDRFKFPARQTTPIKAQHRLRSLSRSFVERLRV</sequence>
<dbReference type="EMBL" id="QTSX02005683">
    <property type="protein sequence ID" value="KAJ9059498.1"/>
    <property type="molecule type" value="Genomic_DNA"/>
</dbReference>
<gene>
    <name evidence="1" type="ORF">DSO57_1001570</name>
</gene>
<name>A0ACC2SB15_9FUNG</name>
<keyword evidence="2" id="KW-1185">Reference proteome</keyword>
<accession>A0ACC2SB15</accession>
<organism evidence="1 2">
    <name type="scientific">Entomophthora muscae</name>
    <dbReference type="NCBI Taxonomy" id="34485"/>
    <lineage>
        <taxon>Eukaryota</taxon>
        <taxon>Fungi</taxon>
        <taxon>Fungi incertae sedis</taxon>
        <taxon>Zoopagomycota</taxon>
        <taxon>Entomophthoromycotina</taxon>
        <taxon>Entomophthoromycetes</taxon>
        <taxon>Entomophthorales</taxon>
        <taxon>Entomophthoraceae</taxon>
        <taxon>Entomophthora</taxon>
    </lineage>
</organism>
<comment type="caution">
    <text evidence="1">The sequence shown here is derived from an EMBL/GenBank/DDBJ whole genome shotgun (WGS) entry which is preliminary data.</text>
</comment>
<proteinExistence type="predicted"/>
<dbReference type="Proteomes" id="UP001165960">
    <property type="component" value="Unassembled WGS sequence"/>
</dbReference>
<reference evidence="1" key="1">
    <citation type="submission" date="2022-04" db="EMBL/GenBank/DDBJ databases">
        <title>Genome of the entomopathogenic fungus Entomophthora muscae.</title>
        <authorList>
            <person name="Elya C."/>
            <person name="Lovett B.R."/>
            <person name="Lee E."/>
            <person name="Macias A.M."/>
            <person name="Hajek A.E."/>
            <person name="De Bivort B.L."/>
            <person name="Kasson M.T."/>
            <person name="De Fine Licht H.H."/>
            <person name="Stajich J.E."/>
        </authorList>
    </citation>
    <scope>NUCLEOTIDE SEQUENCE</scope>
    <source>
        <strain evidence="1">Berkeley</strain>
    </source>
</reference>
<protein>
    <submittedName>
        <fullName evidence="1">Uncharacterized protein</fullName>
    </submittedName>
</protein>
<evidence type="ECO:0000313" key="1">
    <source>
        <dbReference type="EMBL" id="KAJ9059498.1"/>
    </source>
</evidence>